<gene>
    <name evidence="4" type="ORF">CLV84_1949</name>
</gene>
<dbReference type="Proteomes" id="UP000237662">
    <property type="component" value="Unassembled WGS sequence"/>
</dbReference>
<dbReference type="InterPro" id="IPR050546">
    <property type="entry name" value="Glycosyl_Hydrlase_16"/>
</dbReference>
<organism evidence="4 5">
    <name type="scientific">Neolewinella xylanilytica</name>
    <dbReference type="NCBI Taxonomy" id="1514080"/>
    <lineage>
        <taxon>Bacteria</taxon>
        <taxon>Pseudomonadati</taxon>
        <taxon>Bacteroidota</taxon>
        <taxon>Saprospiria</taxon>
        <taxon>Saprospirales</taxon>
        <taxon>Lewinellaceae</taxon>
        <taxon>Neolewinella</taxon>
    </lineage>
</organism>
<dbReference type="CDD" id="cd08023">
    <property type="entry name" value="GH16_laminarinase_like"/>
    <property type="match status" value="1"/>
</dbReference>
<dbReference type="PANTHER" id="PTHR10963:SF55">
    <property type="entry name" value="GLYCOSIDE HYDROLASE FAMILY 16 PROTEIN"/>
    <property type="match status" value="1"/>
</dbReference>
<evidence type="ECO:0000313" key="5">
    <source>
        <dbReference type="Proteomes" id="UP000237662"/>
    </source>
</evidence>
<evidence type="ECO:0000256" key="2">
    <source>
        <dbReference type="SAM" id="SignalP"/>
    </source>
</evidence>
<dbReference type="RefSeq" id="WP_104419578.1">
    <property type="nucleotide sequence ID" value="NZ_PTJC01000006.1"/>
</dbReference>
<keyword evidence="2" id="KW-0732">Signal</keyword>
<dbReference type="Pfam" id="PF00722">
    <property type="entry name" value="Glyco_hydro_16"/>
    <property type="match status" value="1"/>
</dbReference>
<keyword evidence="5" id="KW-1185">Reference proteome</keyword>
<dbReference type="Gene3D" id="2.60.120.200">
    <property type="match status" value="1"/>
</dbReference>
<evidence type="ECO:0000259" key="3">
    <source>
        <dbReference type="PROSITE" id="PS51762"/>
    </source>
</evidence>
<evidence type="ECO:0000256" key="1">
    <source>
        <dbReference type="ARBA" id="ARBA00006865"/>
    </source>
</evidence>
<dbReference type="GO" id="GO:0005975">
    <property type="term" value="P:carbohydrate metabolic process"/>
    <property type="evidence" value="ECO:0007669"/>
    <property type="project" value="InterPro"/>
</dbReference>
<proteinExistence type="inferred from homology"/>
<comment type="caution">
    <text evidence="4">The sequence shown here is derived from an EMBL/GenBank/DDBJ whole genome shotgun (WGS) entry which is preliminary data.</text>
</comment>
<evidence type="ECO:0000313" key="4">
    <source>
        <dbReference type="EMBL" id="PPK85059.1"/>
    </source>
</evidence>
<dbReference type="EMBL" id="PTJC01000006">
    <property type="protein sequence ID" value="PPK85059.1"/>
    <property type="molecule type" value="Genomic_DNA"/>
</dbReference>
<dbReference type="OrthoDB" id="9809583at2"/>
<protein>
    <submittedName>
        <fullName evidence="4">Beta-glucanase (GH16 family)</fullName>
    </submittedName>
</protein>
<dbReference type="PROSITE" id="PS51762">
    <property type="entry name" value="GH16_2"/>
    <property type="match status" value="1"/>
</dbReference>
<dbReference type="InterPro" id="IPR000757">
    <property type="entry name" value="Beta-glucanase-like"/>
</dbReference>
<accession>A0A2S6I1U9</accession>
<dbReference type="PROSITE" id="PS51257">
    <property type="entry name" value="PROKAR_LIPOPROTEIN"/>
    <property type="match status" value="1"/>
</dbReference>
<reference evidence="4 5" key="1">
    <citation type="submission" date="2018-02" db="EMBL/GenBank/DDBJ databases">
        <title>Genomic Encyclopedia of Archaeal and Bacterial Type Strains, Phase II (KMG-II): from individual species to whole genera.</title>
        <authorList>
            <person name="Goeker M."/>
        </authorList>
    </citation>
    <scope>NUCLEOTIDE SEQUENCE [LARGE SCALE GENOMIC DNA]</scope>
    <source>
        <strain evidence="4 5">DSM 29526</strain>
    </source>
</reference>
<dbReference type="SUPFAM" id="SSF49899">
    <property type="entry name" value="Concanavalin A-like lectins/glucanases"/>
    <property type="match status" value="1"/>
</dbReference>
<feature type="domain" description="GH16" evidence="3">
    <location>
        <begin position="24"/>
        <end position="267"/>
    </location>
</feature>
<sequence length="267" mass="30440">MFRFLLFLLPLVIFSACFQVGASDSVRANPTTDRELLWSDEFDGDRLDTSVWNFELGDGCPNLCGWGNNERQVYTRDNHRLEDGHLIITARKDGDRYTSTRITTKDNKEFQYGRVETRAKLATGQGIWPAFWMLGTNIDSVGWPLSGEIDILEYVGREPGEVFTTLHTAAGHGDNGSSRKSQFANIEEGFHRYAAEWTAEEITFFVDDQLVYTFDPEERSQEVWPFDQPFYILLNVAIGGNFGGPEVDDSIFPQEFVVDYVRVYAPE</sequence>
<dbReference type="PANTHER" id="PTHR10963">
    <property type="entry name" value="GLYCOSYL HYDROLASE-RELATED"/>
    <property type="match status" value="1"/>
</dbReference>
<comment type="similarity">
    <text evidence="1">Belongs to the glycosyl hydrolase 16 family.</text>
</comment>
<feature type="signal peptide" evidence="2">
    <location>
        <begin position="1"/>
        <end position="22"/>
    </location>
</feature>
<dbReference type="InterPro" id="IPR013320">
    <property type="entry name" value="ConA-like_dom_sf"/>
</dbReference>
<dbReference type="AlphaFoldDB" id="A0A2S6I1U9"/>
<feature type="chain" id="PRO_5015691894" evidence="2">
    <location>
        <begin position="23"/>
        <end position="267"/>
    </location>
</feature>
<name>A0A2S6I1U9_9BACT</name>
<dbReference type="GO" id="GO:0004553">
    <property type="term" value="F:hydrolase activity, hydrolyzing O-glycosyl compounds"/>
    <property type="evidence" value="ECO:0007669"/>
    <property type="project" value="InterPro"/>
</dbReference>